<reference evidence="7" key="1">
    <citation type="submission" date="2019-03" db="EMBL/GenBank/DDBJ databases">
        <title>Snf2 controls pulcherriminic acid biosynthesis and connects pigmentation and antifungal activity of the yeast Metschnikowia pulcherrima.</title>
        <authorList>
            <person name="Gore-Lloyd D."/>
            <person name="Sumann I."/>
            <person name="Brachmann A.O."/>
            <person name="Schneeberger K."/>
            <person name="Ortiz-Merino R.A."/>
            <person name="Moreno-Beltran M."/>
            <person name="Schlaefli M."/>
            <person name="Kirner P."/>
            <person name="Santos Kron A."/>
            <person name="Wolfe K.H."/>
            <person name="Piel J."/>
            <person name="Ahrens C.H."/>
            <person name="Henk D."/>
            <person name="Freimoser F.M."/>
        </authorList>
    </citation>
    <scope>NUCLEOTIDE SEQUENCE [LARGE SCALE GENOMIC DNA]</scope>
    <source>
        <strain evidence="7">APC 1.2</strain>
    </source>
</reference>
<dbReference type="InterPro" id="IPR003703">
    <property type="entry name" value="Acyl_CoA_thio"/>
</dbReference>
<feature type="region of interest" description="Disordered" evidence="3">
    <location>
        <begin position="135"/>
        <end position="154"/>
    </location>
</feature>
<comment type="similarity">
    <text evidence="1">Belongs to the C/M/P thioester hydrolase family.</text>
</comment>
<dbReference type="GO" id="GO:0005782">
    <property type="term" value="C:peroxisomal matrix"/>
    <property type="evidence" value="ECO:0007669"/>
    <property type="project" value="UniProtKB-SubCell"/>
</dbReference>
<evidence type="ECO:0000256" key="2">
    <source>
        <dbReference type="ARBA" id="ARBA00022801"/>
    </source>
</evidence>
<dbReference type="Pfam" id="PF20789">
    <property type="entry name" value="4HBT_3C"/>
    <property type="match status" value="1"/>
</dbReference>
<evidence type="ECO:0000256" key="1">
    <source>
        <dbReference type="ARBA" id="ARBA00006538"/>
    </source>
</evidence>
<evidence type="ECO:0000313" key="6">
    <source>
        <dbReference type="EMBL" id="QBM88311.1"/>
    </source>
</evidence>
<evidence type="ECO:0000259" key="5">
    <source>
        <dbReference type="Pfam" id="PF20789"/>
    </source>
</evidence>
<evidence type="ECO:0000259" key="4">
    <source>
        <dbReference type="Pfam" id="PF13622"/>
    </source>
</evidence>
<dbReference type="PANTHER" id="PTHR11066">
    <property type="entry name" value="ACYL-COA THIOESTERASE"/>
    <property type="match status" value="1"/>
</dbReference>
<dbReference type="Gene3D" id="2.40.160.210">
    <property type="entry name" value="Acyl-CoA thioesterase, double hotdog domain"/>
    <property type="match status" value="1"/>
</dbReference>
<protein>
    <submittedName>
        <fullName evidence="6">Acyl-CoA thioesterase II</fullName>
    </submittedName>
</protein>
<name>A0A4P6XR03_9ASCO</name>
<feature type="compositionally biased region" description="Acidic residues" evidence="3">
    <location>
        <begin position="144"/>
        <end position="154"/>
    </location>
</feature>
<dbReference type="SUPFAM" id="SSF54637">
    <property type="entry name" value="Thioesterase/thiol ester dehydrase-isomerase"/>
    <property type="match status" value="2"/>
</dbReference>
<feature type="domain" description="Acyl-CoA thioesterase-like C-terminal" evidence="5">
    <location>
        <begin position="214"/>
        <end position="329"/>
    </location>
</feature>
<dbReference type="EMBL" id="CP034458">
    <property type="protein sequence ID" value="QBM88311.1"/>
    <property type="molecule type" value="Genomic_DNA"/>
</dbReference>
<dbReference type="InterPro" id="IPR042171">
    <property type="entry name" value="Acyl-CoA_hotdog"/>
</dbReference>
<dbReference type="Pfam" id="PF13622">
    <property type="entry name" value="4HBT_3"/>
    <property type="match status" value="1"/>
</dbReference>
<evidence type="ECO:0000256" key="3">
    <source>
        <dbReference type="SAM" id="MobiDB-lite"/>
    </source>
</evidence>
<dbReference type="InterPro" id="IPR049450">
    <property type="entry name" value="ACOT8-like_C"/>
</dbReference>
<keyword evidence="7" id="KW-1185">Reference proteome</keyword>
<dbReference type="InterPro" id="IPR049449">
    <property type="entry name" value="TesB_ACOT8-like_N"/>
</dbReference>
<feature type="domain" description="Acyl-CoA thioesterase-like N-terminal HotDog" evidence="4">
    <location>
        <begin position="30"/>
        <end position="108"/>
    </location>
</feature>
<keyword evidence="2" id="KW-0378">Hydrolase</keyword>
<organism evidence="6 7">
    <name type="scientific">Metschnikowia aff. pulcherrima</name>
    <dbReference type="NCBI Taxonomy" id="2163413"/>
    <lineage>
        <taxon>Eukaryota</taxon>
        <taxon>Fungi</taxon>
        <taxon>Dikarya</taxon>
        <taxon>Ascomycota</taxon>
        <taxon>Saccharomycotina</taxon>
        <taxon>Pichiomycetes</taxon>
        <taxon>Metschnikowiaceae</taxon>
        <taxon>Metschnikowia</taxon>
    </lineage>
</organism>
<dbReference type="GO" id="GO:0009062">
    <property type="term" value="P:fatty acid catabolic process"/>
    <property type="evidence" value="ECO:0007669"/>
    <property type="project" value="TreeGrafter"/>
</dbReference>
<proteinExistence type="inferred from homology"/>
<dbReference type="STRING" id="2163413.A0A4P6XR03"/>
<dbReference type="CDD" id="cd03445">
    <property type="entry name" value="Thioesterase_II_repeat2"/>
    <property type="match status" value="1"/>
</dbReference>
<dbReference type="GO" id="GO:0006637">
    <property type="term" value="P:acyl-CoA metabolic process"/>
    <property type="evidence" value="ECO:0007669"/>
    <property type="project" value="InterPro"/>
</dbReference>
<dbReference type="InterPro" id="IPR029069">
    <property type="entry name" value="HotDog_dom_sf"/>
</dbReference>
<sequence length="341" mass="38751">MPDFQKLFDVKKTGDNTFIANHPLTKAHPSAKGVYGGNIVGQAVLVAIKSVPDGFTPHSIHSYFAKIVSETQPIGWEVDEISNGNNFCCRCVRAVQDGDVKFVATVSLTRKNSLSQAEKAYREYEEKEQLKIERRRTARANGGEIDDDDDDDDDDEPVIDKPFHFLVPYPKWLADADLDELYIDRRTSLRMIYHKIPATLVSLEGSEYENDMHVTDRRAAWFVRLGLGDVKITDPAFQFAALAVLSDSMFLTRIARVLRISDVDLNDYAHYFSISMDHTIFFHDTDFDATEWMGFAFKAIRYSNGRFLLEAQMYNSARQHVATIFQEGLAHFNGIEKSAKL</sequence>
<accession>A0A4P6XR03</accession>
<dbReference type="CDD" id="cd03444">
    <property type="entry name" value="Thioesterase_II_repeat1"/>
    <property type="match status" value="1"/>
</dbReference>
<dbReference type="PANTHER" id="PTHR11066:SF34">
    <property type="entry name" value="ACYL-COENZYME A THIOESTERASE 8"/>
    <property type="match status" value="1"/>
</dbReference>
<dbReference type="GO" id="GO:0047617">
    <property type="term" value="F:fatty acyl-CoA hydrolase activity"/>
    <property type="evidence" value="ECO:0007669"/>
    <property type="project" value="InterPro"/>
</dbReference>
<gene>
    <name evidence="6" type="primary">MPUL0C02770</name>
    <name evidence="6" type="ORF">METSCH_C02770</name>
</gene>
<evidence type="ECO:0000313" key="7">
    <source>
        <dbReference type="Proteomes" id="UP000292447"/>
    </source>
</evidence>
<dbReference type="AlphaFoldDB" id="A0A4P6XR03"/>
<dbReference type="Proteomes" id="UP000292447">
    <property type="component" value="Chromosome III"/>
</dbReference>